<dbReference type="EMBL" id="CM039439">
    <property type="protein sequence ID" value="KAI4297263.1"/>
    <property type="molecule type" value="Genomic_DNA"/>
</dbReference>
<dbReference type="Proteomes" id="UP000828941">
    <property type="component" value="Chromosome 14"/>
</dbReference>
<comment type="caution">
    <text evidence="1">The sequence shown here is derived from an EMBL/GenBank/DDBJ whole genome shotgun (WGS) entry which is preliminary data.</text>
</comment>
<evidence type="ECO:0000313" key="2">
    <source>
        <dbReference type="Proteomes" id="UP000828941"/>
    </source>
</evidence>
<accession>A0ACB9KJ80</accession>
<proteinExistence type="predicted"/>
<evidence type="ECO:0000313" key="1">
    <source>
        <dbReference type="EMBL" id="KAI4297263.1"/>
    </source>
</evidence>
<keyword evidence="2" id="KW-1185">Reference proteome</keyword>
<organism evidence="1 2">
    <name type="scientific">Bauhinia variegata</name>
    <name type="common">Purple orchid tree</name>
    <name type="synonym">Phanera variegata</name>
    <dbReference type="NCBI Taxonomy" id="167791"/>
    <lineage>
        <taxon>Eukaryota</taxon>
        <taxon>Viridiplantae</taxon>
        <taxon>Streptophyta</taxon>
        <taxon>Embryophyta</taxon>
        <taxon>Tracheophyta</taxon>
        <taxon>Spermatophyta</taxon>
        <taxon>Magnoliopsida</taxon>
        <taxon>eudicotyledons</taxon>
        <taxon>Gunneridae</taxon>
        <taxon>Pentapetalae</taxon>
        <taxon>rosids</taxon>
        <taxon>fabids</taxon>
        <taxon>Fabales</taxon>
        <taxon>Fabaceae</taxon>
        <taxon>Cercidoideae</taxon>
        <taxon>Cercideae</taxon>
        <taxon>Bauhiniinae</taxon>
        <taxon>Bauhinia</taxon>
    </lineage>
</organism>
<reference evidence="1 2" key="1">
    <citation type="journal article" date="2022" name="DNA Res.">
        <title>Chromosomal-level genome assembly of the orchid tree Bauhinia variegata (Leguminosae; Cercidoideae) supports the allotetraploid origin hypothesis of Bauhinia.</title>
        <authorList>
            <person name="Zhong Y."/>
            <person name="Chen Y."/>
            <person name="Zheng D."/>
            <person name="Pang J."/>
            <person name="Liu Y."/>
            <person name="Luo S."/>
            <person name="Meng S."/>
            <person name="Qian L."/>
            <person name="Wei D."/>
            <person name="Dai S."/>
            <person name="Zhou R."/>
        </authorList>
    </citation>
    <scope>NUCLEOTIDE SEQUENCE [LARGE SCALE GENOMIC DNA]</scope>
    <source>
        <strain evidence="1">BV-YZ2020</strain>
    </source>
</reference>
<name>A0ACB9KJ80_BAUVA</name>
<protein>
    <submittedName>
        <fullName evidence="1">Uncharacterized protein</fullName>
    </submittedName>
</protein>
<sequence length="440" mass="49056">MVSSMEIEIISKETIKPSFPTSQNLRICQLSYLDQMMIRIHVPIIFFYLNNSHCIDQPDNAAKSQHLKGSLSEVLTHFYPLAGRFKDNAIIECNDAGVEFAEARVHGFLSDLLEKPDLDSLLQFVPCDVMPSNDITVPLLHVQANFFKCGSLALAVSTSHKFSDASTASTFFKCWSAIALGCMDESMLPKFVVGTTINPSMDSSTVLPPVHFNMPPNCPTTRFIFEESKITELKTRVTSAIVPKPTRVEAVTALLWKCANAARRTNLGLTTRPSAMAQAVNIRKRVSPPLSENSVGNLFATIVVSMEEGELDLARLVIQIREVLDVYNEDFLPRLLRDQNAFSKILGAGNQYSKILDRDDIDFYIFTSWCKLSFYDTDFGWGKPVWFTIPSVRSKNTMILKDTSDGKGIEALITLSAEDMAELKSNKEVLEFASVNPRVA</sequence>
<gene>
    <name evidence="1" type="ORF">L6164_037157</name>
</gene>